<feature type="chain" id="PRO_5046249860" description="Secreted protein" evidence="1">
    <location>
        <begin position="18"/>
        <end position="226"/>
    </location>
</feature>
<name>A0ABY3YW61_STRRM</name>
<evidence type="ECO:0008006" key="4">
    <source>
        <dbReference type="Google" id="ProtNLM"/>
    </source>
</evidence>
<dbReference type="GeneID" id="66859024"/>
<dbReference type="RefSeq" id="WP_003981772.1">
    <property type="nucleotide sequence ID" value="NZ_CP043497.1"/>
</dbReference>
<reference evidence="2 3" key="1">
    <citation type="submission" date="2022-03" db="EMBL/GenBank/DDBJ databases">
        <title>Complete genome of Streptomyces rimosus ssp. rimosus R7 (=ATCC 10970).</title>
        <authorList>
            <person name="Beganovic S."/>
            <person name="Ruckert C."/>
            <person name="Busche T."/>
            <person name="Kalinowski J."/>
            <person name="Wittmann C."/>
        </authorList>
    </citation>
    <scope>NUCLEOTIDE SEQUENCE [LARGE SCALE GENOMIC DNA]</scope>
    <source>
        <strain evidence="2 3">R7</strain>
    </source>
</reference>
<evidence type="ECO:0000313" key="3">
    <source>
        <dbReference type="Proteomes" id="UP000829494"/>
    </source>
</evidence>
<dbReference type="Proteomes" id="UP000829494">
    <property type="component" value="Chromosome"/>
</dbReference>
<evidence type="ECO:0000313" key="2">
    <source>
        <dbReference type="EMBL" id="UNZ01891.1"/>
    </source>
</evidence>
<protein>
    <recommendedName>
        <fullName evidence="4">Secreted protein</fullName>
    </recommendedName>
</protein>
<organism evidence="2 3">
    <name type="scientific">Streptomyces rimosus subsp. rimosus</name>
    <dbReference type="NCBI Taxonomy" id="132474"/>
    <lineage>
        <taxon>Bacteria</taxon>
        <taxon>Bacillati</taxon>
        <taxon>Actinomycetota</taxon>
        <taxon>Actinomycetes</taxon>
        <taxon>Kitasatosporales</taxon>
        <taxon>Streptomycetaceae</taxon>
        <taxon>Streptomyces</taxon>
    </lineage>
</organism>
<sequence length="226" mass="22554">MSVPRWIRIAVPACALAAGGCVLSWAGAAAGVTPSVLPAPQVKVGKAQTDLCPTAAVTQALADQGVTLEAKSPGIVVDSDGRRCVRLPISKGEFALDLSKGSVPADGGIVFRKAGGRSVSFTDVVFDFGSHRANGTAAADGAKAGRAPRQSVELFSFAFDVGKTKVDLAKGAAEGAAALSLGTAGHNALQDAFGTSPLPSQGTVFDATAGGDVAQAARALSRALLP</sequence>
<evidence type="ECO:0000256" key="1">
    <source>
        <dbReference type="SAM" id="SignalP"/>
    </source>
</evidence>
<keyword evidence="3" id="KW-1185">Reference proteome</keyword>
<dbReference type="PROSITE" id="PS51257">
    <property type="entry name" value="PROKAR_LIPOPROTEIN"/>
    <property type="match status" value="1"/>
</dbReference>
<accession>A0ABY3YW61</accession>
<gene>
    <name evidence="2" type="ORF">SRIMR7_07045</name>
</gene>
<dbReference type="EMBL" id="CP094298">
    <property type="protein sequence ID" value="UNZ01891.1"/>
    <property type="molecule type" value="Genomic_DNA"/>
</dbReference>
<keyword evidence="1" id="KW-0732">Signal</keyword>
<feature type="signal peptide" evidence="1">
    <location>
        <begin position="1"/>
        <end position="17"/>
    </location>
</feature>
<proteinExistence type="predicted"/>